<dbReference type="InterPro" id="IPR051552">
    <property type="entry name" value="HptR"/>
</dbReference>
<feature type="modified residue" description="4-aspartylphosphate" evidence="10">
    <location>
        <position position="59"/>
    </location>
</feature>
<dbReference type="PROSITE" id="PS50110">
    <property type="entry name" value="RESPONSE_REGULATORY"/>
    <property type="match status" value="1"/>
</dbReference>
<protein>
    <recommendedName>
        <fullName evidence="2">Stage 0 sporulation protein A homolog</fullName>
    </recommendedName>
</protein>
<feature type="domain" description="HTH araC/xylS-type" evidence="11">
    <location>
        <begin position="150"/>
        <end position="248"/>
    </location>
</feature>
<comment type="caution">
    <text evidence="13">The sequence shown here is derived from an EMBL/GenBank/DDBJ whole genome shotgun (WGS) entry which is preliminary data.</text>
</comment>
<dbReference type="SMART" id="SM00342">
    <property type="entry name" value="HTH_ARAC"/>
    <property type="match status" value="1"/>
</dbReference>
<dbReference type="CDD" id="cd17536">
    <property type="entry name" value="REC_YesN-like"/>
    <property type="match status" value="1"/>
</dbReference>
<evidence type="ECO:0000256" key="10">
    <source>
        <dbReference type="PROSITE-ProRule" id="PRU00169"/>
    </source>
</evidence>
<gene>
    <name evidence="13" type="ORF">H8S18_08935</name>
</gene>
<feature type="domain" description="Response regulatory" evidence="12">
    <location>
        <begin position="7"/>
        <end position="124"/>
    </location>
</feature>
<evidence type="ECO:0000256" key="2">
    <source>
        <dbReference type="ARBA" id="ARBA00018672"/>
    </source>
</evidence>
<evidence type="ECO:0000256" key="1">
    <source>
        <dbReference type="ARBA" id="ARBA00004496"/>
    </source>
</evidence>
<evidence type="ECO:0000256" key="9">
    <source>
        <dbReference type="ARBA" id="ARBA00024867"/>
    </source>
</evidence>
<dbReference type="PANTHER" id="PTHR42713:SF3">
    <property type="entry name" value="TRANSCRIPTIONAL REGULATORY PROTEIN HPTR"/>
    <property type="match status" value="1"/>
</dbReference>
<proteinExistence type="predicted"/>
<reference evidence="13 14" key="1">
    <citation type="submission" date="2020-08" db="EMBL/GenBank/DDBJ databases">
        <title>Genome public.</title>
        <authorList>
            <person name="Liu C."/>
            <person name="Sun Q."/>
        </authorList>
    </citation>
    <scope>NUCLEOTIDE SEQUENCE [LARGE SCALE GENOMIC DNA]</scope>
    <source>
        <strain evidence="13 14">NSJ-35</strain>
    </source>
</reference>
<organism evidence="13 14">
    <name type="scientific">Christensenella tenuis</name>
    <dbReference type="NCBI Taxonomy" id="2763033"/>
    <lineage>
        <taxon>Bacteria</taxon>
        <taxon>Bacillati</taxon>
        <taxon>Bacillota</taxon>
        <taxon>Clostridia</taxon>
        <taxon>Christensenellales</taxon>
        <taxon>Christensenellaceae</taxon>
        <taxon>Christensenella</taxon>
    </lineage>
</organism>
<dbReference type="Pfam" id="PF12833">
    <property type="entry name" value="HTH_18"/>
    <property type="match status" value="1"/>
</dbReference>
<evidence type="ECO:0000256" key="7">
    <source>
        <dbReference type="ARBA" id="ARBA00023125"/>
    </source>
</evidence>
<dbReference type="InterPro" id="IPR018060">
    <property type="entry name" value="HTH_AraC"/>
</dbReference>
<evidence type="ECO:0000256" key="3">
    <source>
        <dbReference type="ARBA" id="ARBA00022490"/>
    </source>
</evidence>
<dbReference type="EMBL" id="JACOON010000004">
    <property type="protein sequence ID" value="MBC5648460.1"/>
    <property type="molecule type" value="Genomic_DNA"/>
</dbReference>
<dbReference type="Pfam" id="PF00072">
    <property type="entry name" value="Response_reg"/>
    <property type="match status" value="1"/>
</dbReference>
<dbReference type="SMART" id="SM00448">
    <property type="entry name" value="REC"/>
    <property type="match status" value="1"/>
</dbReference>
<keyword evidence="14" id="KW-1185">Reference proteome</keyword>
<evidence type="ECO:0000313" key="14">
    <source>
        <dbReference type="Proteomes" id="UP000606889"/>
    </source>
</evidence>
<keyword evidence="4 10" id="KW-0597">Phosphoprotein</keyword>
<dbReference type="InterPro" id="IPR011006">
    <property type="entry name" value="CheY-like_superfamily"/>
</dbReference>
<evidence type="ECO:0000313" key="13">
    <source>
        <dbReference type="EMBL" id="MBC5648460.1"/>
    </source>
</evidence>
<keyword evidence="7" id="KW-0238">DNA-binding</keyword>
<sequence length="252" mass="28828">MNSKQFKVVVVEDERLIAKNIKRNIERANEAFTVVAIAHDGEEALRYIEALLPDVVVTDIRMPGIDGIELIGILSEQYPSVRKVIISGHDDFPYVKSAIQNGAANYLLKPVNHEELKETLGKIEREYDMEKGEAFSKYRPDKKDPEDIAGLVKDYIFKNYEKPIDLSTIADELGFSPSYLTKLFTKYVGVSPNRFLKQHRMTIARQLLSDPSYPIKTVAEMVGIPDPFYFSKSFKQIWEMTPSQFRSGKKEE</sequence>
<evidence type="ECO:0000256" key="5">
    <source>
        <dbReference type="ARBA" id="ARBA00023012"/>
    </source>
</evidence>
<keyword evidence="5" id="KW-0902">Two-component regulatory system</keyword>
<keyword evidence="6" id="KW-0805">Transcription regulation</keyword>
<dbReference type="Gene3D" id="1.10.10.60">
    <property type="entry name" value="Homeodomain-like"/>
    <property type="match status" value="2"/>
</dbReference>
<dbReference type="SUPFAM" id="SSF52172">
    <property type="entry name" value="CheY-like"/>
    <property type="match status" value="1"/>
</dbReference>
<comment type="subcellular location">
    <subcellularLocation>
        <location evidence="1">Cytoplasm</location>
    </subcellularLocation>
</comment>
<evidence type="ECO:0000259" key="12">
    <source>
        <dbReference type="PROSITE" id="PS50110"/>
    </source>
</evidence>
<keyword evidence="3" id="KW-0963">Cytoplasm</keyword>
<dbReference type="RefSeq" id="WP_186857963.1">
    <property type="nucleotide sequence ID" value="NZ_JACOON010000004.1"/>
</dbReference>
<evidence type="ECO:0000256" key="4">
    <source>
        <dbReference type="ARBA" id="ARBA00022553"/>
    </source>
</evidence>
<dbReference type="PANTHER" id="PTHR42713">
    <property type="entry name" value="HISTIDINE KINASE-RELATED"/>
    <property type="match status" value="1"/>
</dbReference>
<dbReference type="InterPro" id="IPR001789">
    <property type="entry name" value="Sig_transdc_resp-reg_receiver"/>
</dbReference>
<dbReference type="SUPFAM" id="SSF46689">
    <property type="entry name" value="Homeodomain-like"/>
    <property type="match status" value="2"/>
</dbReference>
<dbReference type="PROSITE" id="PS00041">
    <property type="entry name" value="HTH_ARAC_FAMILY_1"/>
    <property type="match status" value="1"/>
</dbReference>
<dbReference type="Proteomes" id="UP000606889">
    <property type="component" value="Unassembled WGS sequence"/>
</dbReference>
<dbReference type="PROSITE" id="PS01124">
    <property type="entry name" value="HTH_ARAC_FAMILY_2"/>
    <property type="match status" value="1"/>
</dbReference>
<keyword evidence="8" id="KW-0804">Transcription</keyword>
<comment type="function">
    <text evidence="9">May play the central regulatory role in sporulation. It may be an element of the effector pathway responsible for the activation of sporulation genes in response to nutritional stress. Spo0A may act in concert with spo0H (a sigma factor) to control the expression of some genes that are critical to the sporulation process.</text>
</comment>
<dbReference type="InterPro" id="IPR009057">
    <property type="entry name" value="Homeodomain-like_sf"/>
</dbReference>
<evidence type="ECO:0000259" key="11">
    <source>
        <dbReference type="PROSITE" id="PS01124"/>
    </source>
</evidence>
<evidence type="ECO:0000256" key="6">
    <source>
        <dbReference type="ARBA" id="ARBA00023015"/>
    </source>
</evidence>
<accession>A0ABR7EFA0</accession>
<dbReference type="InterPro" id="IPR018062">
    <property type="entry name" value="HTH_AraC-typ_CS"/>
</dbReference>
<evidence type="ECO:0000256" key="8">
    <source>
        <dbReference type="ARBA" id="ARBA00023163"/>
    </source>
</evidence>
<name>A0ABR7EFA0_9FIRM</name>
<dbReference type="Gene3D" id="3.40.50.2300">
    <property type="match status" value="1"/>
</dbReference>